<feature type="transmembrane region" description="Helical" evidence="1">
    <location>
        <begin position="122"/>
        <end position="145"/>
    </location>
</feature>
<sequence length="413" mass="45993">MNFTYLIILAAVLIISPSVLKLASTQKKETKQQLKIILFMILSAQILLGFLNWENFTSGRNGFELALTYPDSLLGLFFLITLLQAIFLLVGKSLNSIVVSINFINTVLFIIIMIRLSSFLGFQAVSLASIGTVFLVLIGNVLGLAFINKDKNLLKKYAGQKGFSLIHLSIVIGIILVGGVLLFPRVSPLLIEKAGEQLEQVASTRISPQLAVENVKKLPEVQEYLKNVSNGKVEVDNELEGEYNVHVYEVKNGHTATFNWYRVSIKSAEVGSEFSIEQQQQSPKTNKESSASQVPTGIVSGKICYPSEVIPKGKLEVKRLMDDYIISENYPGSITGAKPAYSFQLEPGDYYIRYNVDDKIFGFSTTVCPTGNEETCADTKQRIPVMAVVKEDQELKNYDLCDYYYKDSNTPKF</sequence>
<feature type="transmembrane region" description="Helical" evidence="1">
    <location>
        <begin position="6"/>
        <end position="24"/>
    </location>
</feature>
<keyword evidence="1" id="KW-1133">Transmembrane helix</keyword>
<dbReference type="AlphaFoldDB" id="A0A0G0QWY0"/>
<feature type="transmembrane region" description="Helical" evidence="1">
    <location>
        <begin position="97"/>
        <end position="116"/>
    </location>
</feature>
<feature type="transmembrane region" description="Helical" evidence="1">
    <location>
        <begin position="165"/>
        <end position="183"/>
    </location>
</feature>
<gene>
    <name evidence="2" type="ORF">UT77_C0005G0031</name>
</gene>
<dbReference type="EMBL" id="LBYB01000005">
    <property type="protein sequence ID" value="KKR41916.1"/>
    <property type="molecule type" value="Genomic_DNA"/>
</dbReference>
<proteinExistence type="predicted"/>
<organism evidence="2 3">
    <name type="scientific">Candidatus Daviesbacteria bacterium GW2011_GWC2_40_12</name>
    <dbReference type="NCBI Taxonomy" id="1618431"/>
    <lineage>
        <taxon>Bacteria</taxon>
        <taxon>Candidatus Daviesiibacteriota</taxon>
    </lineage>
</organism>
<dbReference type="Proteomes" id="UP000034881">
    <property type="component" value="Unassembled WGS sequence"/>
</dbReference>
<comment type="caution">
    <text evidence="2">The sequence shown here is derived from an EMBL/GenBank/DDBJ whole genome shotgun (WGS) entry which is preliminary data.</text>
</comment>
<name>A0A0G0QWY0_9BACT</name>
<accession>A0A0G0QWY0</accession>
<evidence type="ECO:0000313" key="3">
    <source>
        <dbReference type="Proteomes" id="UP000034881"/>
    </source>
</evidence>
<evidence type="ECO:0000256" key="1">
    <source>
        <dbReference type="SAM" id="Phobius"/>
    </source>
</evidence>
<feature type="transmembrane region" description="Helical" evidence="1">
    <location>
        <begin position="73"/>
        <end position="90"/>
    </location>
</feature>
<keyword evidence="1" id="KW-0472">Membrane</keyword>
<evidence type="ECO:0000313" key="2">
    <source>
        <dbReference type="EMBL" id="KKR41916.1"/>
    </source>
</evidence>
<keyword evidence="1" id="KW-0812">Transmembrane</keyword>
<protein>
    <submittedName>
        <fullName evidence="2">Peptidoglycan-binding LysM</fullName>
    </submittedName>
</protein>
<reference evidence="2 3" key="1">
    <citation type="journal article" date="2015" name="Nature">
        <title>rRNA introns, odd ribosomes, and small enigmatic genomes across a large radiation of phyla.</title>
        <authorList>
            <person name="Brown C.T."/>
            <person name="Hug L.A."/>
            <person name="Thomas B.C."/>
            <person name="Sharon I."/>
            <person name="Castelle C.J."/>
            <person name="Singh A."/>
            <person name="Wilkins M.J."/>
            <person name="Williams K.H."/>
            <person name="Banfield J.F."/>
        </authorList>
    </citation>
    <scope>NUCLEOTIDE SEQUENCE [LARGE SCALE GENOMIC DNA]</scope>
</reference>
<feature type="transmembrane region" description="Helical" evidence="1">
    <location>
        <begin position="36"/>
        <end position="53"/>
    </location>
</feature>